<name>A0ABT8YC34_9SPHN</name>
<evidence type="ECO:0000313" key="7">
    <source>
        <dbReference type="Proteomes" id="UP001169764"/>
    </source>
</evidence>
<dbReference type="PANTHER" id="PTHR36985:SF1">
    <property type="entry name" value="TRANSLOCATION AND ASSEMBLY MODULE SUBUNIT TAMB"/>
    <property type="match status" value="1"/>
</dbReference>
<dbReference type="Pfam" id="PF04357">
    <property type="entry name" value="TamB"/>
    <property type="match status" value="1"/>
</dbReference>
<comment type="subcellular location">
    <subcellularLocation>
        <location evidence="1">Membrane</location>
        <topology evidence="1">Single-pass membrane protein</topology>
    </subcellularLocation>
</comment>
<evidence type="ECO:0000256" key="4">
    <source>
        <dbReference type="ARBA" id="ARBA00023136"/>
    </source>
</evidence>
<dbReference type="Proteomes" id="UP001169764">
    <property type="component" value="Unassembled WGS sequence"/>
</dbReference>
<comment type="caution">
    <text evidence="6">The sequence shown here is derived from an EMBL/GenBank/DDBJ whole genome shotgun (WGS) entry which is preliminary data.</text>
</comment>
<keyword evidence="4" id="KW-0472">Membrane</keyword>
<reference evidence="6" key="1">
    <citation type="submission" date="2023-07" db="EMBL/GenBank/DDBJ databases">
        <authorList>
            <person name="Kim M."/>
        </authorList>
    </citation>
    <scope>NUCLEOTIDE SEQUENCE</scope>
    <source>
        <strain evidence="6">BIUV-7</strain>
    </source>
</reference>
<proteinExistence type="predicted"/>
<accession>A0ABT8YC34</accession>
<evidence type="ECO:0000256" key="3">
    <source>
        <dbReference type="ARBA" id="ARBA00022989"/>
    </source>
</evidence>
<evidence type="ECO:0000313" key="6">
    <source>
        <dbReference type="EMBL" id="MDO6415542.1"/>
    </source>
</evidence>
<evidence type="ECO:0000259" key="5">
    <source>
        <dbReference type="Pfam" id="PF04357"/>
    </source>
</evidence>
<keyword evidence="7" id="KW-1185">Reference proteome</keyword>
<feature type="domain" description="Translocation and assembly module TamB C-terminal" evidence="5">
    <location>
        <begin position="1039"/>
        <end position="1382"/>
    </location>
</feature>
<protein>
    <submittedName>
        <fullName evidence="6">Translocation/assembly module TamB domain-containing protein</fullName>
    </submittedName>
</protein>
<sequence length="1382" mass="142951">MALRIAKWIGIGLATLVALIGLLLLALNTGPGKRLIANQLAGFETASGLNFRVSRITGSIYGHMVLRGVEVRDTKGAFITVPEVTIDWRPFAYAHSKIDVREFTAPLMIVQRNPALKVVPSDPNAPLLPDIDLSLRRLRIDRLIIQPPVTGQRHIVKLAGSAEIADGRAQLNVDAGALRGAGIAGGDRLHLVLDARPDANRFGLDARLEAPKGGLVDSYAKLGKPLSLLAKGNGDWADWKGRLTGALGGEALAKLDVTGRNGTFRSIGAIRPGLILTGPAARLTEPAIQLDLVTALAGRKVDTKLVARSSAFALDAAGLIDLGASRLGNLRINASLLKPGAIAPNVSARDLRLAATLDGAFATPTIDYRLTAATIGFDATIVRGLAASGKAVISTERILVPVHATARAVTGLNAAAGGLLTNIRIDGDIAYQEGKVASDNLRIRSDRIDATALILADLAKGTYTGAIKGRVNDYDVNGLGRINLVTDAKLVPGIGGGFAIRGKVRIVTRRLTNESVRDQLGGNALITADVGYDLAGGASIRNLRLTAPKLRITRGDGFYRPNGQIGFKGAALSQAYGPVTVEVSGTVAKPVAHLRAARPGLGANITNLDATLTGTGRGYRVRAAGQSDYGPFSADVMLNTGRGPMSFDIASAVFAGIRFGGHVAQTPAGPFAGLLTMEGSGLNGTVRLAAAGSVQRADIDVRANSARVPGPAPITIGSGTVRATVLMTPGAPSVTGTFALADLRSGQMQVARAQGRIDYRGGQGKVALVARGGQAGAPFDIAAQAALSPTRVVANLRGTLNGIPVHLARPAVVTKGPAGWTLAPATLVLPQGQVDLTGGYGARTTLQARLRSLDLSIANAFVPGLGLGGKASGTVDYTAAGTVPDLRARIDIARFTRTASLVVSQPVDIALLATLNGTGGDARALIRRGGAVLGRMQARLAPLGAGASLSERLLASPLSGGIRYNGPAEILWTLTGIAKQQLSGSVAIGADFGGRLDQPSITGIVRANALRYENETYGTVLANMVVDGRFTRSEFLLNRLTAKAGDGSVSASGRVGLDAASGFPIDIQAKLDRARLARGDDIDATATGTIAITNSKAAGGLVKGEINIPEARYAIVRQGAAAVPELTGIRRKGAPPVVPEASALPSNWKLDVHIRADNQIFVSGMGLEAEWKTDMRVGGTSTAPNVVGKLEVVRGTYSFAGRRFDIDHGIVTFQGGMLNPALDIAANTTVDGVTATIAIGGYAQAPRITFTSSPTLPQDEVLSRLLFGSSVTSLSPTQAIQLAAALNSLRGSGGGLNPLGKLRTVAGIDRLRVLGADESAGRGTALAAGKYISNNIYVEIVTDARGFTATQLEVSLSKALSVLSQTGSFGGSNVSLRYKKSY</sequence>
<evidence type="ECO:0000256" key="2">
    <source>
        <dbReference type="ARBA" id="ARBA00022692"/>
    </source>
</evidence>
<dbReference type="InterPro" id="IPR007452">
    <property type="entry name" value="TamB_C"/>
</dbReference>
<gene>
    <name evidence="6" type="ORF">Q4F19_14225</name>
</gene>
<dbReference type="EMBL" id="JAUOTP010000006">
    <property type="protein sequence ID" value="MDO6415542.1"/>
    <property type="molecule type" value="Genomic_DNA"/>
</dbReference>
<keyword evidence="3" id="KW-1133">Transmembrane helix</keyword>
<evidence type="ECO:0000256" key="1">
    <source>
        <dbReference type="ARBA" id="ARBA00004167"/>
    </source>
</evidence>
<keyword evidence="2" id="KW-0812">Transmembrane</keyword>
<dbReference type="RefSeq" id="WP_303543627.1">
    <property type="nucleotide sequence ID" value="NZ_JAUOTP010000006.1"/>
</dbReference>
<dbReference type="PANTHER" id="PTHR36985">
    <property type="entry name" value="TRANSLOCATION AND ASSEMBLY MODULE SUBUNIT TAMB"/>
    <property type="match status" value="1"/>
</dbReference>
<organism evidence="6 7">
    <name type="scientific">Sphingomonas natans</name>
    <dbReference type="NCBI Taxonomy" id="3063330"/>
    <lineage>
        <taxon>Bacteria</taxon>
        <taxon>Pseudomonadati</taxon>
        <taxon>Pseudomonadota</taxon>
        <taxon>Alphaproteobacteria</taxon>
        <taxon>Sphingomonadales</taxon>
        <taxon>Sphingomonadaceae</taxon>
        <taxon>Sphingomonas</taxon>
    </lineage>
</organism>